<reference evidence="6 7" key="1">
    <citation type="submission" date="2019-01" db="EMBL/GenBank/DDBJ databases">
        <title>Draft genome sequence of Psathyrella aberdarensis IHI B618.</title>
        <authorList>
            <person name="Buettner E."/>
            <person name="Kellner H."/>
        </authorList>
    </citation>
    <scope>NUCLEOTIDE SEQUENCE [LARGE SCALE GENOMIC DNA]</scope>
    <source>
        <strain evidence="6 7">IHI B618</strain>
    </source>
</reference>
<keyword evidence="2 4" id="KW-0863">Zinc-finger</keyword>
<feature type="domain" description="MYND-type" evidence="5">
    <location>
        <begin position="450"/>
        <end position="493"/>
    </location>
</feature>
<dbReference type="SUPFAM" id="SSF144232">
    <property type="entry name" value="HIT/MYND zinc finger-like"/>
    <property type="match status" value="1"/>
</dbReference>
<proteinExistence type="predicted"/>
<keyword evidence="1" id="KW-0479">Metal-binding</keyword>
<dbReference type="Gene3D" id="6.10.140.2220">
    <property type="match status" value="1"/>
</dbReference>
<dbReference type="PROSITE" id="PS50865">
    <property type="entry name" value="ZF_MYND_2"/>
    <property type="match status" value="1"/>
</dbReference>
<dbReference type="OrthoDB" id="2845018at2759"/>
<dbReference type="Pfam" id="PF01753">
    <property type="entry name" value="zf-MYND"/>
    <property type="match status" value="1"/>
</dbReference>
<evidence type="ECO:0000256" key="2">
    <source>
        <dbReference type="ARBA" id="ARBA00022771"/>
    </source>
</evidence>
<organism evidence="6 7">
    <name type="scientific">Candolleomyces aberdarensis</name>
    <dbReference type="NCBI Taxonomy" id="2316362"/>
    <lineage>
        <taxon>Eukaryota</taxon>
        <taxon>Fungi</taxon>
        <taxon>Dikarya</taxon>
        <taxon>Basidiomycota</taxon>
        <taxon>Agaricomycotina</taxon>
        <taxon>Agaricomycetes</taxon>
        <taxon>Agaricomycetidae</taxon>
        <taxon>Agaricales</taxon>
        <taxon>Agaricineae</taxon>
        <taxon>Psathyrellaceae</taxon>
        <taxon>Candolleomyces</taxon>
    </lineage>
</organism>
<name>A0A4Q2DB22_9AGAR</name>
<sequence>MGNPRVKKPTKSSVKVTPEAIPAIAQAARDGSVEHLRALGDLDNVKQYYSLIVLDVFLYHLHLPDANVPYSHYTSGHIDLSDQTLYSLCVLVNVNTWCTDHPALRTPTAERIAAFLNPVVFWMRVLLATFNPETDFDGWLKVYEITSLILRELYRCHDVLYKAAVKEPAVLKMCLIWWLGTYSDQPVSYPFNNRNPRTGEQEDTVTTLFYLTTRGNPAGMADVIMKGSVCPPEEFVRRTVQRMAQLVEMHGVLQLAHINLLPYENRNTRYLVHISNYLIEANDKFATLYMAQRAPRAFGDALHGIAYRCSRGHPSVLKHRSASLIEILGLIERVVNWAATSPSAVVFNLRDIIGSVAAILTDCMTIPPTALDENRIRPFENAIRGLLSHSTNPKVLAQLLGHLRQFANPVLEGLKKKKPPHRAQALMEDAIAVCDKQSAFVDRKNRVRICDNLGHQLGEPRQPEQTCSHCHSVVYCSKDCQKEDWDTRHKYECERMYTAYLERKHTDMWCSHSTRCFHLTSLLAQCNYSIHKGNFFTASCTHSPIHFVAEVDPTNSTKPIEFEEIDLWVEKTRFLLPKYLHKRLDDLLAKFKSSLRPIPPTPESEESGGGQAYTHQLVDGVLRFGNFDIHVVAILFRTRSKTLEELLFQNPSGMNVYSDVAAIAMSYICPHTNRVIDFEDSFADIDDVLDDVSEESGHVEPFIETLPEDA</sequence>
<evidence type="ECO:0000259" key="5">
    <source>
        <dbReference type="PROSITE" id="PS50865"/>
    </source>
</evidence>
<gene>
    <name evidence="6" type="ORF">EST38_g9313</name>
</gene>
<dbReference type="InterPro" id="IPR002893">
    <property type="entry name" value="Znf_MYND"/>
</dbReference>
<dbReference type="GO" id="GO:0008270">
    <property type="term" value="F:zinc ion binding"/>
    <property type="evidence" value="ECO:0007669"/>
    <property type="project" value="UniProtKB-KW"/>
</dbReference>
<protein>
    <recommendedName>
        <fullName evidence="5">MYND-type domain-containing protein</fullName>
    </recommendedName>
</protein>
<accession>A0A4Q2DB22</accession>
<keyword evidence="3" id="KW-0862">Zinc</keyword>
<evidence type="ECO:0000313" key="7">
    <source>
        <dbReference type="Proteomes" id="UP000290288"/>
    </source>
</evidence>
<dbReference type="AlphaFoldDB" id="A0A4Q2DB22"/>
<evidence type="ECO:0000256" key="3">
    <source>
        <dbReference type="ARBA" id="ARBA00022833"/>
    </source>
</evidence>
<keyword evidence="7" id="KW-1185">Reference proteome</keyword>
<dbReference type="Proteomes" id="UP000290288">
    <property type="component" value="Unassembled WGS sequence"/>
</dbReference>
<evidence type="ECO:0000256" key="1">
    <source>
        <dbReference type="ARBA" id="ARBA00022723"/>
    </source>
</evidence>
<evidence type="ECO:0000313" key="6">
    <source>
        <dbReference type="EMBL" id="RXW16539.1"/>
    </source>
</evidence>
<evidence type="ECO:0000256" key="4">
    <source>
        <dbReference type="PROSITE-ProRule" id="PRU00134"/>
    </source>
</evidence>
<comment type="caution">
    <text evidence="6">The sequence shown here is derived from an EMBL/GenBank/DDBJ whole genome shotgun (WGS) entry which is preliminary data.</text>
</comment>
<dbReference type="EMBL" id="SDEE01000427">
    <property type="protein sequence ID" value="RXW16539.1"/>
    <property type="molecule type" value="Genomic_DNA"/>
</dbReference>